<accession>A0ABY8VFL3</accession>
<proteinExistence type="predicted"/>
<evidence type="ECO:0000313" key="3">
    <source>
        <dbReference type="EMBL" id="WIM68264.1"/>
    </source>
</evidence>
<feature type="compositionally biased region" description="Low complexity" evidence="1">
    <location>
        <begin position="40"/>
        <end position="51"/>
    </location>
</feature>
<evidence type="ECO:0000313" key="4">
    <source>
        <dbReference type="Proteomes" id="UP001225598"/>
    </source>
</evidence>
<evidence type="ECO:0000256" key="1">
    <source>
        <dbReference type="SAM" id="MobiDB-lite"/>
    </source>
</evidence>
<dbReference type="Proteomes" id="UP001225598">
    <property type="component" value="Chromosome"/>
</dbReference>
<dbReference type="RefSeq" id="WP_284825693.1">
    <property type="nucleotide sequence ID" value="NZ_CP126969.1"/>
</dbReference>
<organism evidence="3 4">
    <name type="scientific">Corynebacterium breve</name>
    <dbReference type="NCBI Taxonomy" id="3049799"/>
    <lineage>
        <taxon>Bacteria</taxon>
        <taxon>Bacillati</taxon>
        <taxon>Actinomycetota</taxon>
        <taxon>Actinomycetes</taxon>
        <taxon>Mycobacteriales</taxon>
        <taxon>Corynebacteriaceae</taxon>
        <taxon>Corynebacterium</taxon>
    </lineage>
</organism>
<reference evidence="3 4" key="1">
    <citation type="submission" date="2023-05" db="EMBL/GenBank/DDBJ databases">
        <title>Corynebacterium suedekumii sp. nov. and Corynebacterium breve sp. nov. isolated from raw cow's milk.</title>
        <authorList>
            <person name="Baer M.K."/>
            <person name="Mehl L."/>
            <person name="Hellmuth R."/>
            <person name="Marke G."/>
            <person name="Lipski A."/>
        </authorList>
    </citation>
    <scope>NUCLEOTIDE SEQUENCE [LARGE SCALE GENOMIC DNA]</scope>
    <source>
        <strain evidence="3 4">R4</strain>
    </source>
</reference>
<keyword evidence="2" id="KW-0812">Transmembrane</keyword>
<dbReference type="EMBL" id="CP126969">
    <property type="protein sequence ID" value="WIM68264.1"/>
    <property type="molecule type" value="Genomic_DNA"/>
</dbReference>
<keyword evidence="2" id="KW-1133">Transmembrane helix</keyword>
<feature type="transmembrane region" description="Helical" evidence="2">
    <location>
        <begin position="7"/>
        <end position="29"/>
    </location>
</feature>
<feature type="region of interest" description="Disordered" evidence="1">
    <location>
        <begin position="33"/>
        <end position="59"/>
    </location>
</feature>
<evidence type="ECO:0000256" key="2">
    <source>
        <dbReference type="SAM" id="Phobius"/>
    </source>
</evidence>
<keyword evidence="2" id="KW-0472">Membrane</keyword>
<evidence type="ECO:0008006" key="5">
    <source>
        <dbReference type="Google" id="ProtNLM"/>
    </source>
</evidence>
<protein>
    <recommendedName>
        <fullName evidence="5">TlpA family protein disulfide reductase</fullName>
    </recommendedName>
</protein>
<name>A0ABY8VFL3_9CORY</name>
<keyword evidence="4" id="KW-1185">Reference proteome</keyword>
<gene>
    <name evidence="3" type="ORF">QP027_02355</name>
</gene>
<sequence length="59" mass="6223">MEADRRRVLLFIAAGLLVATLIGVTVWYAGSPTENRDQQTSGAASVATSTAHTEKAYGV</sequence>